<dbReference type="Gene3D" id="2.70.130.10">
    <property type="entry name" value="Mannose-6-phosphate receptor binding domain"/>
    <property type="match status" value="1"/>
</dbReference>
<keyword evidence="16" id="KW-1015">Disulfide bond</keyword>
<evidence type="ECO:0000313" key="21">
    <source>
        <dbReference type="EnsemblMetazoa" id="XP_003724866"/>
    </source>
</evidence>
<dbReference type="PANTHER" id="PTHR15071:SF0">
    <property type="entry name" value="MANNOSE 6-PHOSPHATE RECEPTOR-LIKE PROTEIN 1"/>
    <property type="match status" value="1"/>
</dbReference>
<dbReference type="RefSeq" id="XP_003724866.1">
    <property type="nucleotide sequence ID" value="XM_003724818.3"/>
</dbReference>
<keyword evidence="10" id="KW-0653">Protein transport</keyword>
<dbReference type="SUPFAM" id="SSF50911">
    <property type="entry name" value="Mannose 6-phosphate receptor domain"/>
    <property type="match status" value="1"/>
</dbReference>
<evidence type="ECO:0000256" key="10">
    <source>
        <dbReference type="ARBA" id="ARBA00022927"/>
    </source>
</evidence>
<evidence type="ECO:0000256" key="8">
    <source>
        <dbReference type="ARBA" id="ARBA00022692"/>
    </source>
</evidence>
<evidence type="ECO:0000256" key="18">
    <source>
        <dbReference type="SAM" id="Phobius"/>
    </source>
</evidence>
<name>A0A7M7GF53_STRPU</name>
<keyword evidence="14" id="KW-0496">Mitochondrion</keyword>
<dbReference type="GO" id="GO:0010008">
    <property type="term" value="C:endosome membrane"/>
    <property type="evidence" value="ECO:0007669"/>
    <property type="project" value="UniProtKB-SubCell"/>
</dbReference>
<dbReference type="EnsemblMetazoa" id="XM_011666498">
    <property type="protein sequence ID" value="XP_011664800"/>
    <property type="gene ID" value="LOC100892614"/>
</dbReference>
<keyword evidence="12" id="KW-0072">Autophagy</keyword>
<evidence type="ECO:0000256" key="16">
    <source>
        <dbReference type="ARBA" id="ARBA00023157"/>
    </source>
</evidence>
<reference evidence="22" key="1">
    <citation type="submission" date="2015-02" db="EMBL/GenBank/DDBJ databases">
        <title>Genome sequencing for Strongylocentrotus purpuratus.</title>
        <authorList>
            <person name="Murali S."/>
            <person name="Liu Y."/>
            <person name="Vee V."/>
            <person name="English A."/>
            <person name="Wang M."/>
            <person name="Skinner E."/>
            <person name="Han Y."/>
            <person name="Muzny D.M."/>
            <person name="Worley K.C."/>
            <person name="Gibbs R.A."/>
        </authorList>
    </citation>
    <scope>NUCLEOTIDE SEQUENCE</scope>
</reference>
<evidence type="ECO:0000256" key="6">
    <source>
        <dbReference type="ARBA" id="ARBA00013776"/>
    </source>
</evidence>
<dbReference type="Pfam" id="PF09451">
    <property type="entry name" value="ATG27"/>
    <property type="match status" value="1"/>
</dbReference>
<dbReference type="SMART" id="SM01404">
    <property type="entry name" value="CIMR"/>
    <property type="match status" value="1"/>
</dbReference>
<keyword evidence="15 18" id="KW-0472">Membrane</keyword>
<proteinExistence type="inferred from homology"/>
<dbReference type="GeneID" id="100892614"/>
<evidence type="ECO:0000313" key="22">
    <source>
        <dbReference type="Proteomes" id="UP000007110"/>
    </source>
</evidence>
<keyword evidence="13" id="KW-0333">Golgi apparatus</keyword>
<dbReference type="OMA" id="CRGCKAE"/>
<feature type="signal peptide" evidence="19">
    <location>
        <begin position="1"/>
        <end position="27"/>
    </location>
</feature>
<dbReference type="InParanoid" id="A0A7M7GF53"/>
<evidence type="ECO:0000256" key="4">
    <source>
        <dbReference type="ARBA" id="ARBA00004472"/>
    </source>
</evidence>
<evidence type="ECO:0000256" key="11">
    <source>
        <dbReference type="ARBA" id="ARBA00022989"/>
    </source>
</evidence>
<comment type="subcellular location">
    <subcellularLocation>
        <location evidence="2">Cytoplasmic vesicle membrane</location>
        <topology evidence="2">Single-pass type I membrane protein</topology>
    </subcellularLocation>
    <subcellularLocation>
        <location evidence="3">Golgi apparatus membrane</location>
    </subcellularLocation>
    <subcellularLocation>
        <location evidence="1">Mitochondrion membrane</location>
        <topology evidence="1">Single-pass membrane protein</topology>
    </subcellularLocation>
    <subcellularLocation>
        <location evidence="4">Preautophagosomal structure membrane</location>
        <topology evidence="4">Single-pass type I membrane protein</topology>
    </subcellularLocation>
</comment>
<reference evidence="21" key="2">
    <citation type="submission" date="2021-01" db="UniProtKB">
        <authorList>
            <consortium name="EnsemblMetazoa"/>
        </authorList>
    </citation>
    <scope>IDENTIFICATION</scope>
</reference>
<dbReference type="InterPro" id="IPR009011">
    <property type="entry name" value="Man6P_isomerase_rcpt-bd_dom_sf"/>
</dbReference>
<evidence type="ECO:0000256" key="15">
    <source>
        <dbReference type="ARBA" id="ARBA00023136"/>
    </source>
</evidence>
<keyword evidence="8 18" id="KW-0812">Transmembrane</keyword>
<sequence>MVFHRYSEHLISTIVILLTLCMWRCAAYLCHQADAEKDTCTCQFDDPTKKVIDFSPISRNDGQPEFPFDEYGTTVPDWTYAFNPCSKFDGPGVCKESSVCQQSKSTPDTVFNLGNPAPTTWNPEDENTIKVTYAPTDGRTSVVSFTCDKTAVTKPILKFVDESPPKTYNFVVMTCHACLETVPGCIKKGNSNSLTPGGVLCIIFTVLLVVYFVGGILFQKFGRGATGKELIPNYGFWSDFPILIKDGFLFMISPCTKDDGYSSI</sequence>
<feature type="chain" id="PRO_5033596769" description="Autophagy-related protein 27" evidence="19">
    <location>
        <begin position="28"/>
        <end position="264"/>
    </location>
</feature>
<protein>
    <recommendedName>
        <fullName evidence="6">Autophagy-related protein 27</fullName>
    </recommendedName>
</protein>
<feature type="domain" description="MRH" evidence="20">
    <location>
        <begin position="40"/>
        <end position="180"/>
    </location>
</feature>
<evidence type="ECO:0000256" key="7">
    <source>
        <dbReference type="ARBA" id="ARBA00022448"/>
    </source>
</evidence>
<dbReference type="PROSITE" id="PS51914">
    <property type="entry name" value="MRH"/>
    <property type="match status" value="1"/>
</dbReference>
<dbReference type="InterPro" id="IPR044865">
    <property type="entry name" value="MRH_dom"/>
</dbReference>
<dbReference type="InterPro" id="IPR018939">
    <property type="entry name" value="Autophagy-rel_prot_27"/>
</dbReference>
<evidence type="ECO:0000256" key="3">
    <source>
        <dbReference type="ARBA" id="ARBA00004394"/>
    </source>
</evidence>
<dbReference type="AlphaFoldDB" id="A0A7M7GF53"/>
<evidence type="ECO:0000256" key="13">
    <source>
        <dbReference type="ARBA" id="ARBA00023034"/>
    </source>
</evidence>
<dbReference type="OrthoDB" id="29460at2759"/>
<dbReference type="GO" id="GO:0034045">
    <property type="term" value="C:phagophore assembly site membrane"/>
    <property type="evidence" value="ECO:0007669"/>
    <property type="project" value="UniProtKB-SubCell"/>
</dbReference>
<keyword evidence="7" id="KW-0813">Transport</keyword>
<evidence type="ECO:0000256" key="17">
    <source>
        <dbReference type="ARBA" id="ARBA00023329"/>
    </source>
</evidence>
<evidence type="ECO:0000256" key="2">
    <source>
        <dbReference type="ARBA" id="ARBA00004358"/>
    </source>
</evidence>
<organism evidence="21 22">
    <name type="scientific">Strongylocentrotus purpuratus</name>
    <name type="common">Purple sea urchin</name>
    <dbReference type="NCBI Taxonomy" id="7668"/>
    <lineage>
        <taxon>Eukaryota</taxon>
        <taxon>Metazoa</taxon>
        <taxon>Echinodermata</taxon>
        <taxon>Eleutherozoa</taxon>
        <taxon>Echinozoa</taxon>
        <taxon>Echinoidea</taxon>
        <taxon>Euechinoidea</taxon>
        <taxon>Echinacea</taxon>
        <taxon>Camarodonta</taxon>
        <taxon>Echinidea</taxon>
        <taxon>Strongylocentrotidae</taxon>
        <taxon>Strongylocentrotus</taxon>
    </lineage>
</organism>
<keyword evidence="22" id="KW-1185">Reference proteome</keyword>
<comment type="similarity">
    <text evidence="5">Belongs to the ATG27 family.</text>
</comment>
<dbReference type="EnsemblMetazoa" id="XM_003724818">
    <property type="protein sequence ID" value="XP_003724866"/>
    <property type="gene ID" value="LOC100892614"/>
</dbReference>
<dbReference type="EnsemblMetazoa" id="XM_030990303">
    <property type="protein sequence ID" value="XP_030846163"/>
    <property type="gene ID" value="LOC100892614"/>
</dbReference>
<dbReference type="GO" id="GO:0000139">
    <property type="term" value="C:Golgi membrane"/>
    <property type="evidence" value="ECO:0007669"/>
    <property type="project" value="UniProtKB-SubCell"/>
</dbReference>
<dbReference type="GO" id="GO:0005802">
    <property type="term" value="C:trans-Golgi network"/>
    <property type="evidence" value="ECO:0000318"/>
    <property type="project" value="GO_Central"/>
</dbReference>
<dbReference type="GO" id="GO:0031966">
    <property type="term" value="C:mitochondrial membrane"/>
    <property type="evidence" value="ECO:0007669"/>
    <property type="project" value="UniProtKB-SubCell"/>
</dbReference>
<evidence type="ECO:0000256" key="5">
    <source>
        <dbReference type="ARBA" id="ARBA00005363"/>
    </source>
</evidence>
<dbReference type="PANTHER" id="PTHR15071">
    <property type="entry name" value="MANNOSE-6-PHOSPHATE RECEPTOR FAMILY MEMBER"/>
    <property type="match status" value="1"/>
</dbReference>
<keyword evidence="17" id="KW-0968">Cytoplasmic vesicle</keyword>
<keyword evidence="9 19" id="KW-0732">Signal</keyword>
<dbReference type="RefSeq" id="XP_030846163.1">
    <property type="nucleotide sequence ID" value="XM_030990303.1"/>
</dbReference>
<evidence type="ECO:0000256" key="14">
    <source>
        <dbReference type="ARBA" id="ARBA00023128"/>
    </source>
</evidence>
<evidence type="ECO:0000259" key="20">
    <source>
        <dbReference type="PROSITE" id="PS51914"/>
    </source>
</evidence>
<evidence type="ECO:0000256" key="12">
    <source>
        <dbReference type="ARBA" id="ARBA00023006"/>
    </source>
</evidence>
<dbReference type="Proteomes" id="UP000007110">
    <property type="component" value="Unassembled WGS sequence"/>
</dbReference>
<evidence type="ECO:0000256" key="1">
    <source>
        <dbReference type="ARBA" id="ARBA00004304"/>
    </source>
</evidence>
<feature type="transmembrane region" description="Helical" evidence="18">
    <location>
        <begin position="197"/>
        <end position="218"/>
    </location>
</feature>
<evidence type="ECO:0000256" key="9">
    <source>
        <dbReference type="ARBA" id="ARBA00022729"/>
    </source>
</evidence>
<dbReference type="RefSeq" id="XP_011664800.1">
    <property type="nucleotide sequence ID" value="XM_011666498.2"/>
</dbReference>
<dbReference type="GO" id="GO:0015031">
    <property type="term" value="P:protein transport"/>
    <property type="evidence" value="ECO:0007669"/>
    <property type="project" value="UniProtKB-KW"/>
</dbReference>
<evidence type="ECO:0000256" key="19">
    <source>
        <dbReference type="SAM" id="SignalP"/>
    </source>
</evidence>
<keyword evidence="11 18" id="KW-1133">Transmembrane helix</keyword>
<dbReference type="GO" id="GO:0006914">
    <property type="term" value="P:autophagy"/>
    <property type="evidence" value="ECO:0007669"/>
    <property type="project" value="UniProtKB-KW"/>
</dbReference>
<accession>A0A7M7GF53</accession>
<dbReference type="KEGG" id="spu:100892614"/>